<name>A0A4U6S4E8_BRAEL</name>
<dbReference type="Pfam" id="PF00583">
    <property type="entry name" value="Acetyltransf_1"/>
    <property type="match status" value="1"/>
</dbReference>
<sequence>MTAQATMPSSSSSAASLAIAPITDNDIADVVALWQACGLTRPWNDPAADIALARRGPNSAVLVGRDANAIVATAMVGHDGHRGWVYYVAVDPNRQGKGLGRTIMAAAEDWLRAAGVPKLQLLVRRENAKAGAFYQSLGYDESTSVMLAKWLDGREATP</sequence>
<dbReference type="Gene3D" id="3.40.630.30">
    <property type="match status" value="1"/>
</dbReference>
<organism evidence="4 5">
    <name type="scientific">Bradyrhizobium elkanii</name>
    <dbReference type="NCBI Taxonomy" id="29448"/>
    <lineage>
        <taxon>Bacteria</taxon>
        <taxon>Pseudomonadati</taxon>
        <taxon>Pseudomonadota</taxon>
        <taxon>Alphaproteobacteria</taxon>
        <taxon>Hyphomicrobiales</taxon>
        <taxon>Nitrobacteraceae</taxon>
        <taxon>Bradyrhizobium</taxon>
    </lineage>
</organism>
<accession>A0A4U6S4E8</accession>
<keyword evidence="1 4" id="KW-0808">Transferase</keyword>
<dbReference type="PANTHER" id="PTHR43877:SF2">
    <property type="entry name" value="AMINOALKYLPHOSPHONATE N-ACETYLTRANSFERASE-RELATED"/>
    <property type="match status" value="1"/>
</dbReference>
<evidence type="ECO:0000256" key="2">
    <source>
        <dbReference type="ARBA" id="ARBA00023315"/>
    </source>
</evidence>
<evidence type="ECO:0000259" key="3">
    <source>
        <dbReference type="PROSITE" id="PS51186"/>
    </source>
</evidence>
<dbReference type="SUPFAM" id="SSF55729">
    <property type="entry name" value="Acyl-CoA N-acyltransferases (Nat)"/>
    <property type="match status" value="1"/>
</dbReference>
<dbReference type="InterPro" id="IPR000182">
    <property type="entry name" value="GNAT_dom"/>
</dbReference>
<proteinExistence type="predicted"/>
<dbReference type="EMBL" id="SZZP01000005">
    <property type="protein sequence ID" value="TKV81981.1"/>
    <property type="molecule type" value="Genomic_DNA"/>
</dbReference>
<dbReference type="NCBIfam" id="NF002959">
    <property type="entry name" value="PRK03624.1"/>
    <property type="match status" value="1"/>
</dbReference>
<keyword evidence="2 4" id="KW-0012">Acyltransferase</keyword>
<evidence type="ECO:0000313" key="5">
    <source>
        <dbReference type="Proteomes" id="UP000305095"/>
    </source>
</evidence>
<gene>
    <name evidence="4" type="ORF">FDV58_10095</name>
</gene>
<evidence type="ECO:0000256" key="1">
    <source>
        <dbReference type="ARBA" id="ARBA00022679"/>
    </source>
</evidence>
<dbReference type="GO" id="GO:0016747">
    <property type="term" value="F:acyltransferase activity, transferring groups other than amino-acyl groups"/>
    <property type="evidence" value="ECO:0007669"/>
    <property type="project" value="InterPro"/>
</dbReference>
<evidence type="ECO:0000313" key="4">
    <source>
        <dbReference type="EMBL" id="TKV81981.1"/>
    </source>
</evidence>
<dbReference type="PANTHER" id="PTHR43877">
    <property type="entry name" value="AMINOALKYLPHOSPHONATE N-ACETYLTRANSFERASE-RELATED-RELATED"/>
    <property type="match status" value="1"/>
</dbReference>
<protein>
    <submittedName>
        <fullName evidence="4">GNAT family acetyltransferase</fullName>
        <ecNumber evidence="4">2.3.1.-</ecNumber>
    </submittedName>
</protein>
<dbReference type="PROSITE" id="PS51186">
    <property type="entry name" value="GNAT"/>
    <property type="match status" value="1"/>
</dbReference>
<reference evidence="4 5" key="1">
    <citation type="submission" date="2019-05" db="EMBL/GenBank/DDBJ databases">
        <title>Draft Genome of Bradyrhizobium elkanii strain SEMIA 938, Used in Commercial Inoculants for Lupinus spp. in Brazil.</title>
        <authorList>
            <person name="Hungria M."/>
            <person name="Delamuta J.R.M."/>
            <person name="Ribeiro R.A."/>
            <person name="Nogueira M.A."/>
        </authorList>
    </citation>
    <scope>NUCLEOTIDE SEQUENCE [LARGE SCALE GENOMIC DNA]</scope>
    <source>
        <strain evidence="4 5">Semia 938</strain>
    </source>
</reference>
<dbReference type="EC" id="2.3.1.-" evidence="4"/>
<feature type="domain" description="N-acetyltransferase" evidence="3">
    <location>
        <begin position="17"/>
        <end position="158"/>
    </location>
</feature>
<dbReference type="AlphaFoldDB" id="A0A4U6S4E8"/>
<dbReference type="InterPro" id="IPR050832">
    <property type="entry name" value="Bact_Acetyltransf"/>
</dbReference>
<dbReference type="CDD" id="cd04301">
    <property type="entry name" value="NAT_SF"/>
    <property type="match status" value="1"/>
</dbReference>
<dbReference type="InterPro" id="IPR016181">
    <property type="entry name" value="Acyl_CoA_acyltransferase"/>
</dbReference>
<comment type="caution">
    <text evidence="4">The sequence shown here is derived from an EMBL/GenBank/DDBJ whole genome shotgun (WGS) entry which is preliminary data.</text>
</comment>
<dbReference type="Proteomes" id="UP000305095">
    <property type="component" value="Unassembled WGS sequence"/>
</dbReference>